<comment type="caution">
    <text evidence="7">The sequence shown here is derived from an EMBL/GenBank/DDBJ whole genome shotgun (WGS) entry which is preliminary data.</text>
</comment>
<evidence type="ECO:0000313" key="7">
    <source>
        <dbReference type="EMBL" id="RBP73093.1"/>
    </source>
</evidence>
<keyword evidence="4 5" id="KW-0472">Membrane</keyword>
<evidence type="ECO:0000256" key="2">
    <source>
        <dbReference type="ARBA" id="ARBA00022692"/>
    </source>
</evidence>
<dbReference type="InterPro" id="IPR007829">
    <property type="entry name" value="TM2"/>
</dbReference>
<dbReference type="Proteomes" id="UP000253509">
    <property type="component" value="Unassembled WGS sequence"/>
</dbReference>
<sequence length="79" mass="8166">MSNGYGPALPPKDGGIALVLALVGFVAIAGLQYFYIGKIGKGVLFLLTVGFLGVGTLYSCFTIQGETKQINAQRAVGIS</sequence>
<name>A0A366IKY2_9MICO</name>
<evidence type="ECO:0000256" key="3">
    <source>
        <dbReference type="ARBA" id="ARBA00022989"/>
    </source>
</evidence>
<feature type="transmembrane region" description="Helical" evidence="5">
    <location>
        <begin position="43"/>
        <end position="64"/>
    </location>
</feature>
<evidence type="ECO:0000256" key="1">
    <source>
        <dbReference type="ARBA" id="ARBA00004141"/>
    </source>
</evidence>
<evidence type="ECO:0000259" key="6">
    <source>
        <dbReference type="Pfam" id="PF05154"/>
    </source>
</evidence>
<reference evidence="7 8" key="1">
    <citation type="submission" date="2018-06" db="EMBL/GenBank/DDBJ databases">
        <title>Freshwater and sediment microbial communities from various areas in North America, analyzing microbe dynamics in response to fracking.</title>
        <authorList>
            <person name="Lamendella R."/>
        </authorList>
    </citation>
    <scope>NUCLEOTIDE SEQUENCE [LARGE SCALE GENOMIC DNA]</scope>
    <source>
        <strain evidence="7 8">3b_TX</strain>
    </source>
</reference>
<comment type="subcellular location">
    <subcellularLocation>
        <location evidence="1">Membrane</location>
        <topology evidence="1">Multi-pass membrane protein</topology>
    </subcellularLocation>
</comment>
<organism evidence="7 8">
    <name type="scientific">Brevibacterium celere</name>
    <dbReference type="NCBI Taxonomy" id="225845"/>
    <lineage>
        <taxon>Bacteria</taxon>
        <taxon>Bacillati</taxon>
        <taxon>Actinomycetota</taxon>
        <taxon>Actinomycetes</taxon>
        <taxon>Micrococcales</taxon>
        <taxon>Brevibacteriaceae</taxon>
        <taxon>Brevibacterium</taxon>
    </lineage>
</organism>
<protein>
    <recommendedName>
        <fullName evidence="6">TM2 domain-containing protein</fullName>
    </recommendedName>
</protein>
<keyword evidence="8" id="KW-1185">Reference proteome</keyword>
<gene>
    <name evidence="7" type="ORF">DFO65_103391</name>
</gene>
<feature type="domain" description="TM2" evidence="6">
    <location>
        <begin position="12"/>
        <end position="59"/>
    </location>
</feature>
<dbReference type="RefSeq" id="WP_113903546.1">
    <property type="nucleotide sequence ID" value="NZ_QNSB01000003.1"/>
</dbReference>
<evidence type="ECO:0000256" key="4">
    <source>
        <dbReference type="ARBA" id="ARBA00023136"/>
    </source>
</evidence>
<dbReference type="GO" id="GO:0016020">
    <property type="term" value="C:membrane"/>
    <property type="evidence" value="ECO:0007669"/>
    <property type="project" value="UniProtKB-SubCell"/>
</dbReference>
<accession>A0A366IKY2</accession>
<dbReference type="Pfam" id="PF05154">
    <property type="entry name" value="TM2"/>
    <property type="match status" value="1"/>
</dbReference>
<keyword evidence="3 5" id="KW-1133">Transmembrane helix</keyword>
<proteinExistence type="predicted"/>
<evidence type="ECO:0000256" key="5">
    <source>
        <dbReference type="SAM" id="Phobius"/>
    </source>
</evidence>
<dbReference type="EMBL" id="QNSB01000003">
    <property type="protein sequence ID" value="RBP73093.1"/>
    <property type="molecule type" value="Genomic_DNA"/>
</dbReference>
<dbReference type="AlphaFoldDB" id="A0A366IKY2"/>
<evidence type="ECO:0000313" key="8">
    <source>
        <dbReference type="Proteomes" id="UP000253509"/>
    </source>
</evidence>
<feature type="transmembrane region" description="Helical" evidence="5">
    <location>
        <begin position="15"/>
        <end position="36"/>
    </location>
</feature>
<keyword evidence="2 5" id="KW-0812">Transmembrane</keyword>